<organism evidence="1 2">
    <name type="scientific">Pluteus cervinus</name>
    <dbReference type="NCBI Taxonomy" id="181527"/>
    <lineage>
        <taxon>Eukaryota</taxon>
        <taxon>Fungi</taxon>
        <taxon>Dikarya</taxon>
        <taxon>Basidiomycota</taxon>
        <taxon>Agaricomycotina</taxon>
        <taxon>Agaricomycetes</taxon>
        <taxon>Agaricomycetidae</taxon>
        <taxon>Agaricales</taxon>
        <taxon>Pluteineae</taxon>
        <taxon>Pluteaceae</taxon>
        <taxon>Pluteus</taxon>
    </lineage>
</organism>
<proteinExistence type="predicted"/>
<gene>
    <name evidence="1" type="ORF">BDN72DRAFT_883349</name>
</gene>
<name>A0ACD3A611_9AGAR</name>
<evidence type="ECO:0000313" key="1">
    <source>
        <dbReference type="EMBL" id="TFK61032.1"/>
    </source>
</evidence>
<protein>
    <submittedName>
        <fullName evidence="1">Uncharacterized protein</fullName>
    </submittedName>
</protein>
<reference evidence="1 2" key="1">
    <citation type="journal article" date="2019" name="Nat. Ecol. Evol.">
        <title>Megaphylogeny resolves global patterns of mushroom evolution.</title>
        <authorList>
            <person name="Varga T."/>
            <person name="Krizsan K."/>
            <person name="Foldi C."/>
            <person name="Dima B."/>
            <person name="Sanchez-Garcia M."/>
            <person name="Sanchez-Ramirez S."/>
            <person name="Szollosi G.J."/>
            <person name="Szarkandi J.G."/>
            <person name="Papp V."/>
            <person name="Albert L."/>
            <person name="Andreopoulos W."/>
            <person name="Angelini C."/>
            <person name="Antonin V."/>
            <person name="Barry K.W."/>
            <person name="Bougher N.L."/>
            <person name="Buchanan P."/>
            <person name="Buyck B."/>
            <person name="Bense V."/>
            <person name="Catcheside P."/>
            <person name="Chovatia M."/>
            <person name="Cooper J."/>
            <person name="Damon W."/>
            <person name="Desjardin D."/>
            <person name="Finy P."/>
            <person name="Geml J."/>
            <person name="Haridas S."/>
            <person name="Hughes K."/>
            <person name="Justo A."/>
            <person name="Karasinski D."/>
            <person name="Kautmanova I."/>
            <person name="Kiss B."/>
            <person name="Kocsube S."/>
            <person name="Kotiranta H."/>
            <person name="LaButti K.M."/>
            <person name="Lechner B.E."/>
            <person name="Liimatainen K."/>
            <person name="Lipzen A."/>
            <person name="Lukacs Z."/>
            <person name="Mihaltcheva S."/>
            <person name="Morgado L.N."/>
            <person name="Niskanen T."/>
            <person name="Noordeloos M.E."/>
            <person name="Ohm R.A."/>
            <person name="Ortiz-Santana B."/>
            <person name="Ovrebo C."/>
            <person name="Racz N."/>
            <person name="Riley R."/>
            <person name="Savchenko A."/>
            <person name="Shiryaev A."/>
            <person name="Soop K."/>
            <person name="Spirin V."/>
            <person name="Szebenyi C."/>
            <person name="Tomsovsky M."/>
            <person name="Tulloss R.E."/>
            <person name="Uehling J."/>
            <person name="Grigoriev I.V."/>
            <person name="Vagvolgyi C."/>
            <person name="Papp T."/>
            <person name="Martin F.M."/>
            <person name="Miettinen O."/>
            <person name="Hibbett D.S."/>
            <person name="Nagy L.G."/>
        </authorList>
    </citation>
    <scope>NUCLEOTIDE SEQUENCE [LARGE SCALE GENOMIC DNA]</scope>
    <source>
        <strain evidence="1 2">NL-1719</strain>
    </source>
</reference>
<accession>A0ACD3A611</accession>
<dbReference type="Proteomes" id="UP000308600">
    <property type="component" value="Unassembled WGS sequence"/>
</dbReference>
<evidence type="ECO:0000313" key="2">
    <source>
        <dbReference type="Proteomes" id="UP000308600"/>
    </source>
</evidence>
<sequence length="312" mass="34993">MHNRATSPLYIYRQPQSSTLPGPRCKTTYEHLTQLRLKAIGEEGSRLAIYELPEGAVSSPRNQEDRRKTAPQVIQAAKLSIRGLLGKIAEVMEKDEPLDSARAEGICIMSSISDSDLSRRVVIPKLMTWRDNAVTLFNEFGTEGDRLRLLEKLDFNDQAQVFPIHAEDHAETLHQSLQVAGEVIWRLSKQVSNSSNSLGLEKLSTNFAASVKVEGSRILGSINDIYLALVGDGESSHCLRHKVLTQAVTDYLAWQDNVVIYLEAIGIRSSNLIIHELDAKMVWEVMKGSKLDHLHGRLHHVVDAEEMVFNYK</sequence>
<keyword evidence="2" id="KW-1185">Reference proteome</keyword>
<dbReference type="EMBL" id="ML208702">
    <property type="protein sequence ID" value="TFK61032.1"/>
    <property type="molecule type" value="Genomic_DNA"/>
</dbReference>